<dbReference type="Gene3D" id="1.10.630.10">
    <property type="entry name" value="Cytochrome P450"/>
    <property type="match status" value="1"/>
</dbReference>
<keyword evidence="3" id="KW-1185">Reference proteome</keyword>
<comment type="similarity">
    <text evidence="1">Belongs to the cytochrome P450 family.</text>
</comment>
<proteinExistence type="inferred from homology"/>
<sequence>DIFMAGTDTSATTIEWALAELINNPNVMKKAREEIDSITANKRLIQESDLANLPYLQAIVKETLRLHPVVPLIGR</sequence>
<dbReference type="PRINTS" id="PR00385">
    <property type="entry name" value="P450"/>
</dbReference>
<dbReference type="InterPro" id="IPR001128">
    <property type="entry name" value="Cyt_P450"/>
</dbReference>
<gene>
    <name evidence="2" type="ORF">PIB30_060624</name>
</gene>
<evidence type="ECO:0008006" key="4">
    <source>
        <dbReference type="Google" id="ProtNLM"/>
    </source>
</evidence>
<dbReference type="PRINTS" id="PR00463">
    <property type="entry name" value="EP450I"/>
</dbReference>
<evidence type="ECO:0000313" key="3">
    <source>
        <dbReference type="Proteomes" id="UP001341840"/>
    </source>
</evidence>
<protein>
    <recommendedName>
        <fullName evidence="4">Cytochrome P450 76AD1-like protein</fullName>
    </recommendedName>
</protein>
<comment type="caution">
    <text evidence="2">The sequence shown here is derived from an EMBL/GenBank/DDBJ whole genome shotgun (WGS) entry which is preliminary data.</text>
</comment>
<feature type="non-terminal residue" evidence="2">
    <location>
        <position position="1"/>
    </location>
</feature>
<dbReference type="InterPro" id="IPR036396">
    <property type="entry name" value="Cyt_P450_sf"/>
</dbReference>
<evidence type="ECO:0000256" key="1">
    <source>
        <dbReference type="ARBA" id="ARBA00010617"/>
    </source>
</evidence>
<organism evidence="2 3">
    <name type="scientific">Stylosanthes scabra</name>
    <dbReference type="NCBI Taxonomy" id="79078"/>
    <lineage>
        <taxon>Eukaryota</taxon>
        <taxon>Viridiplantae</taxon>
        <taxon>Streptophyta</taxon>
        <taxon>Embryophyta</taxon>
        <taxon>Tracheophyta</taxon>
        <taxon>Spermatophyta</taxon>
        <taxon>Magnoliopsida</taxon>
        <taxon>eudicotyledons</taxon>
        <taxon>Gunneridae</taxon>
        <taxon>Pentapetalae</taxon>
        <taxon>rosids</taxon>
        <taxon>fabids</taxon>
        <taxon>Fabales</taxon>
        <taxon>Fabaceae</taxon>
        <taxon>Papilionoideae</taxon>
        <taxon>50 kb inversion clade</taxon>
        <taxon>dalbergioids sensu lato</taxon>
        <taxon>Dalbergieae</taxon>
        <taxon>Pterocarpus clade</taxon>
        <taxon>Stylosanthes</taxon>
    </lineage>
</organism>
<dbReference type="InterPro" id="IPR002401">
    <property type="entry name" value="Cyt_P450_E_grp-I"/>
</dbReference>
<name>A0ABU6YLU9_9FABA</name>
<dbReference type="SUPFAM" id="SSF48264">
    <property type="entry name" value="Cytochrome P450"/>
    <property type="match status" value="1"/>
</dbReference>
<dbReference type="Proteomes" id="UP001341840">
    <property type="component" value="Unassembled WGS sequence"/>
</dbReference>
<evidence type="ECO:0000313" key="2">
    <source>
        <dbReference type="EMBL" id="MED6210073.1"/>
    </source>
</evidence>
<dbReference type="EMBL" id="JASCZI010242194">
    <property type="protein sequence ID" value="MED6210073.1"/>
    <property type="molecule type" value="Genomic_DNA"/>
</dbReference>
<reference evidence="2 3" key="1">
    <citation type="journal article" date="2023" name="Plants (Basel)">
        <title>Bridging the Gap: Combining Genomics and Transcriptomics Approaches to Understand Stylosanthes scabra, an Orphan Legume from the Brazilian Caatinga.</title>
        <authorList>
            <person name="Ferreira-Neto J.R.C."/>
            <person name="da Silva M.D."/>
            <person name="Binneck E."/>
            <person name="de Melo N.F."/>
            <person name="da Silva R.H."/>
            <person name="de Melo A.L.T.M."/>
            <person name="Pandolfi V."/>
            <person name="Bustamante F.O."/>
            <person name="Brasileiro-Vidal A.C."/>
            <person name="Benko-Iseppon A.M."/>
        </authorList>
    </citation>
    <scope>NUCLEOTIDE SEQUENCE [LARGE SCALE GENOMIC DNA]</scope>
    <source>
        <tissue evidence="2">Leaves</tissue>
    </source>
</reference>
<dbReference type="PANTHER" id="PTHR47950">
    <property type="entry name" value="CYTOCHROME P450, FAMILY 76, SUBFAMILY C, POLYPEPTIDE 5-RELATED"/>
    <property type="match status" value="1"/>
</dbReference>
<accession>A0ABU6YLU9</accession>
<dbReference type="Pfam" id="PF00067">
    <property type="entry name" value="p450"/>
    <property type="match status" value="1"/>
</dbReference>